<dbReference type="GO" id="GO:0004619">
    <property type="term" value="F:phosphoglycerate mutase activity"/>
    <property type="evidence" value="ECO:0007669"/>
    <property type="project" value="UniProtKB-EC"/>
</dbReference>
<dbReference type="Proteomes" id="UP000252530">
    <property type="component" value="Unassembled WGS sequence"/>
</dbReference>
<dbReference type="Gene3D" id="3.40.50.1240">
    <property type="entry name" value="Phosphoglycerate mutase-like"/>
    <property type="match status" value="1"/>
</dbReference>
<dbReference type="EMBL" id="PDCG01000008">
    <property type="protein sequence ID" value="RBP97352.1"/>
    <property type="molecule type" value="Genomic_DNA"/>
</dbReference>
<dbReference type="CDD" id="cd07067">
    <property type="entry name" value="HP_PGM_like"/>
    <property type="match status" value="1"/>
</dbReference>
<dbReference type="InterPro" id="IPR005952">
    <property type="entry name" value="Phosphogly_mut1"/>
</dbReference>
<keyword evidence="8" id="KW-1185">Reference proteome</keyword>
<dbReference type="EC" id="5.4.2.11" evidence="2"/>
<keyword evidence="3" id="KW-0324">Glycolysis</keyword>
<gene>
    <name evidence="7" type="ORF">CRD60_07280</name>
</gene>
<sequence length="232" mass="25742">MEQNLSSSEEAVSIGHMILLRHGQTSWSQSGQHTGRTDLPLTEVGKQQALEAGERLRCAFPQGFEAEYVFSSPLQRARETAILAGFKHPHDLPDIAEWDYGRAEGRSRSQIRALAGWDWDLWADGPQSLDPSMEGHHEELLPTGQHIAVSNGSGETLEEVAVRAKNVTQALRPVIEAGHNVLLVAHAHILRILATQWLEVDPAFAKHLRMDTAHFSVLGGYKGDNVIEHWND</sequence>
<comment type="caution">
    <text evidence="7">The sequence shown here is derived from an EMBL/GenBank/DDBJ whole genome shotgun (WGS) entry which is preliminary data.</text>
</comment>
<feature type="site" description="Transition state stabilizer" evidence="6">
    <location>
        <position position="186"/>
    </location>
</feature>
<proteinExistence type="inferred from homology"/>
<protein>
    <recommendedName>
        <fullName evidence="2">phosphoglycerate mutase (2,3-diphosphoglycerate-dependent)</fullName>
        <ecNumber evidence="2">5.4.2.11</ecNumber>
    </recommendedName>
</protein>
<evidence type="ECO:0000313" key="8">
    <source>
        <dbReference type="Proteomes" id="UP000252530"/>
    </source>
</evidence>
<accession>A0A366K7X8</accession>
<evidence type="ECO:0000313" key="7">
    <source>
        <dbReference type="EMBL" id="RBP97352.1"/>
    </source>
</evidence>
<name>A0A366K7X8_9BIFI</name>
<evidence type="ECO:0000256" key="2">
    <source>
        <dbReference type="ARBA" id="ARBA00012028"/>
    </source>
</evidence>
<dbReference type="RefSeq" id="WP_113860641.1">
    <property type="nucleotide sequence ID" value="NZ_PDCG01000008.1"/>
</dbReference>
<dbReference type="InterPro" id="IPR013078">
    <property type="entry name" value="His_Pase_superF_clade-1"/>
</dbReference>
<evidence type="ECO:0000256" key="3">
    <source>
        <dbReference type="ARBA" id="ARBA00023152"/>
    </source>
</evidence>
<dbReference type="InterPro" id="IPR029033">
    <property type="entry name" value="His_PPase_superfam"/>
</dbReference>
<reference evidence="7 8" key="1">
    <citation type="submission" date="2017-10" db="EMBL/GenBank/DDBJ databases">
        <title>Bifidobacterium xylocopum sp. nov. and Bifidobacterium aemilianum sp. nov., from the carpenter bee (Xylocopa violacea) digestive tract.</title>
        <authorList>
            <person name="Alberoni D."/>
            <person name="Baffoni L."/>
            <person name="Di Gioia D."/>
            <person name="Gaggia F."/>
            <person name="Biavati B."/>
        </authorList>
    </citation>
    <scope>NUCLEOTIDE SEQUENCE [LARGE SCALE GENOMIC DNA]</scope>
    <source>
        <strain evidence="7 8">XV10</strain>
    </source>
</reference>
<dbReference type="PANTHER" id="PTHR11931">
    <property type="entry name" value="PHOSPHOGLYCERATE MUTASE"/>
    <property type="match status" value="1"/>
</dbReference>
<dbReference type="Pfam" id="PF00300">
    <property type="entry name" value="His_Phos_1"/>
    <property type="match status" value="1"/>
</dbReference>
<evidence type="ECO:0000256" key="5">
    <source>
        <dbReference type="PIRSR" id="PIRSR613078-2"/>
    </source>
</evidence>
<organism evidence="7 8">
    <name type="scientific">Bifidobacterium aemilianum</name>
    <dbReference type="NCBI Taxonomy" id="2493120"/>
    <lineage>
        <taxon>Bacteria</taxon>
        <taxon>Bacillati</taxon>
        <taxon>Actinomycetota</taxon>
        <taxon>Actinomycetes</taxon>
        <taxon>Bifidobacteriales</taxon>
        <taxon>Bifidobacteriaceae</taxon>
        <taxon>Bifidobacterium</taxon>
    </lineage>
</organism>
<feature type="binding site" evidence="5">
    <location>
        <begin position="34"/>
        <end position="35"/>
    </location>
    <ligand>
        <name>substrate</name>
    </ligand>
</feature>
<dbReference type="GO" id="GO:0006096">
    <property type="term" value="P:glycolytic process"/>
    <property type="evidence" value="ECO:0007669"/>
    <property type="project" value="UniProtKB-KW"/>
</dbReference>
<evidence type="ECO:0000256" key="1">
    <source>
        <dbReference type="ARBA" id="ARBA00006717"/>
    </source>
</evidence>
<feature type="binding site" evidence="5">
    <location>
        <position position="76"/>
    </location>
    <ligand>
        <name>substrate</name>
    </ligand>
</feature>
<comment type="similarity">
    <text evidence="1">Belongs to the phosphoglycerate mutase family. BPG-dependent PGAM subfamily.</text>
</comment>
<evidence type="ECO:0000256" key="4">
    <source>
        <dbReference type="ARBA" id="ARBA00023235"/>
    </source>
</evidence>
<dbReference type="OrthoDB" id="4697614at2"/>
<dbReference type="SMART" id="SM00855">
    <property type="entry name" value="PGAM"/>
    <property type="match status" value="1"/>
</dbReference>
<dbReference type="AlphaFoldDB" id="A0A366K7X8"/>
<evidence type="ECO:0000256" key="6">
    <source>
        <dbReference type="PIRSR" id="PIRSR613078-3"/>
    </source>
</evidence>
<keyword evidence="4" id="KW-0413">Isomerase</keyword>
<dbReference type="SUPFAM" id="SSF53254">
    <property type="entry name" value="Phosphoglycerate mutase-like"/>
    <property type="match status" value="1"/>
</dbReference>